<sequence>MLANPCTMTAGRRVTPSSSQRNNKDRTMQTDTAASELVAVMALIAIFVTAAAVVGVAILSHPPGDLPPAMLAHIETEDETVSVYHDGGDPLERGHFLILINGVDRTGDAVLINASGVEEHDWTSWATGQTLVLRDVPATESPDIRIVAEGVEGTGTDWLLHDLGNGTAIEPTVTPTADPTTIPTTEPTPEPLTADFTAEPTTGTAPLTVRFTDRSVGGPTAWSWDFGDGTHSTERHPLHTYTEPGIYTVSLTIANSGGSDDLTRTGYIMVYRCSSPGITGTYYPTRDFTGTSVQRLDRRIWFADRKANTTPWIRAETDEYDWPQSTLGKQDQFSVIYEGYLVVPADDTYTFYLSSDDGSKLWVDAVAESNEPLIDNWGYHKVQEKTTSVHLTAGPHPIRATMFENEGEAVFHLEWSSSAFERRPVESFCQGPPAIETNFTADQTSGEVPLTVRFTDRSVGDPTAWSWDFGDGETSTEQNPAHTYDAPGTYTVSLTATNLFGSHTTAKTDYITVTSPPTGYEVRLNTANGKAGHLIPGTYLEFRVTGADSSVNIQNEHYDLEIGDMVRLEIRENGYGHIDINGPMISQFDYDDVTLYINGDEKQRGNIRGIYIRSHDSLTSTLTLNVPSKQKWTDLRVDDRSIVYGTDSQEIVLYNLVPAQDGRMNLNNPSNSIWFTGSVSHYSLR</sequence>
<feature type="domain" description="PA14" evidence="4">
    <location>
        <begin position="274"/>
        <end position="428"/>
    </location>
</feature>
<dbReference type="GO" id="GO:0016485">
    <property type="term" value="P:protein processing"/>
    <property type="evidence" value="ECO:0007669"/>
    <property type="project" value="TreeGrafter"/>
</dbReference>
<evidence type="ECO:0000313" key="5">
    <source>
        <dbReference type="EMBL" id="QYZ79717.1"/>
    </source>
</evidence>
<dbReference type="FunFam" id="2.60.40.10:FF:000270">
    <property type="entry name" value="Cell surface protein"/>
    <property type="match status" value="2"/>
</dbReference>
<dbReference type="SMART" id="SM00758">
    <property type="entry name" value="PA14"/>
    <property type="match status" value="1"/>
</dbReference>
<feature type="compositionally biased region" description="Low complexity" evidence="1">
    <location>
        <begin position="170"/>
        <end position="193"/>
    </location>
</feature>
<feature type="domain" description="PKD/Chitinase" evidence="3">
    <location>
        <begin position="436"/>
        <end position="514"/>
    </location>
</feature>
<dbReference type="InterPro" id="IPR013783">
    <property type="entry name" value="Ig-like_fold"/>
</dbReference>
<dbReference type="CDD" id="cd00146">
    <property type="entry name" value="PKD"/>
    <property type="match status" value="2"/>
</dbReference>
<dbReference type="GO" id="GO:0006518">
    <property type="term" value="P:peptide metabolic process"/>
    <property type="evidence" value="ECO:0007669"/>
    <property type="project" value="TreeGrafter"/>
</dbReference>
<dbReference type="Gene3D" id="2.60.120.380">
    <property type="match status" value="1"/>
</dbReference>
<feature type="region of interest" description="Disordered" evidence="1">
    <location>
        <begin position="170"/>
        <end position="203"/>
    </location>
</feature>
<dbReference type="GO" id="GO:0004181">
    <property type="term" value="F:metallocarboxypeptidase activity"/>
    <property type="evidence" value="ECO:0007669"/>
    <property type="project" value="TreeGrafter"/>
</dbReference>
<dbReference type="EMBL" id="CP037968">
    <property type="protein sequence ID" value="QYZ79717.1"/>
    <property type="molecule type" value="Genomic_DNA"/>
</dbReference>
<dbReference type="PANTHER" id="PTHR11532:SF57">
    <property type="entry name" value="CARBOXYPEPTIDASE D, B"/>
    <property type="match status" value="1"/>
</dbReference>
<evidence type="ECO:0000256" key="2">
    <source>
        <dbReference type="SAM" id="Phobius"/>
    </source>
</evidence>
<dbReference type="Pfam" id="PF18911">
    <property type="entry name" value="PKD_4"/>
    <property type="match status" value="2"/>
</dbReference>
<dbReference type="Gene3D" id="2.60.40.10">
    <property type="entry name" value="Immunoglobulins"/>
    <property type="match status" value="2"/>
</dbReference>
<dbReference type="AlphaFoldDB" id="A0A8G1A207"/>
<dbReference type="SUPFAM" id="SSF49299">
    <property type="entry name" value="PKD domain"/>
    <property type="match status" value="2"/>
</dbReference>
<dbReference type="PANTHER" id="PTHR11532">
    <property type="entry name" value="PROTEASE M14 CARBOXYPEPTIDASE"/>
    <property type="match status" value="1"/>
</dbReference>
<protein>
    <submittedName>
        <fullName evidence="5">PKD domain-containing protein</fullName>
    </submittedName>
</protein>
<dbReference type="SMART" id="SM00089">
    <property type="entry name" value="PKD"/>
    <property type="match status" value="2"/>
</dbReference>
<accession>A0A8G1A207</accession>
<dbReference type="Proteomes" id="UP000826709">
    <property type="component" value="Chromosome"/>
</dbReference>
<feature type="transmembrane region" description="Helical" evidence="2">
    <location>
        <begin position="37"/>
        <end position="59"/>
    </location>
</feature>
<feature type="region of interest" description="Disordered" evidence="1">
    <location>
        <begin position="1"/>
        <end position="29"/>
    </location>
</feature>
<dbReference type="InterPro" id="IPR050753">
    <property type="entry name" value="Peptidase_M14_domain"/>
</dbReference>
<keyword evidence="2" id="KW-0812">Transmembrane</keyword>
<reference evidence="5" key="1">
    <citation type="journal article" date="2005" name="Int. J. Syst. Evol. Microbiol.">
        <title>Methanofollis formosanus sp. nov., isolated from a fish pond.</title>
        <authorList>
            <person name="Wu S.Y."/>
            <person name="Chen S.C."/>
            <person name="Lai M.C."/>
        </authorList>
    </citation>
    <scope>NUCLEOTIDE SEQUENCE</scope>
    <source>
        <strain evidence="5">ML15</strain>
    </source>
</reference>
<dbReference type="Pfam" id="PF07790">
    <property type="entry name" value="Pilin_N"/>
    <property type="match status" value="1"/>
</dbReference>
<dbReference type="KEGG" id="mfk:E2N92_09910"/>
<reference evidence="5" key="2">
    <citation type="submission" date="2019-03" db="EMBL/GenBank/DDBJ databases">
        <authorList>
            <person name="Chen S.-C."/>
            <person name="Wu S.-Y."/>
            <person name="Lai M.-C."/>
        </authorList>
    </citation>
    <scope>NUCLEOTIDE SEQUENCE</scope>
    <source>
        <strain evidence="5">ML15</strain>
    </source>
</reference>
<dbReference type="InterPro" id="IPR011658">
    <property type="entry name" value="PA14_dom"/>
</dbReference>
<name>A0A8G1A207_9EURY</name>
<evidence type="ECO:0000259" key="4">
    <source>
        <dbReference type="SMART" id="SM00758"/>
    </source>
</evidence>
<proteinExistence type="predicted"/>
<feature type="domain" description="PKD/Chitinase" evidence="3">
    <location>
        <begin position="193"/>
        <end position="271"/>
    </location>
</feature>
<keyword evidence="6" id="KW-1185">Reference proteome</keyword>
<dbReference type="GO" id="GO:0005615">
    <property type="term" value="C:extracellular space"/>
    <property type="evidence" value="ECO:0007669"/>
    <property type="project" value="TreeGrafter"/>
</dbReference>
<organism evidence="5 6">
    <name type="scientific">Methanofollis formosanus</name>
    <dbReference type="NCBI Taxonomy" id="299308"/>
    <lineage>
        <taxon>Archaea</taxon>
        <taxon>Methanobacteriati</taxon>
        <taxon>Methanobacteriota</taxon>
        <taxon>Stenosarchaea group</taxon>
        <taxon>Methanomicrobia</taxon>
        <taxon>Methanomicrobiales</taxon>
        <taxon>Methanomicrobiaceae</taxon>
        <taxon>Methanofollis</taxon>
    </lineage>
</organism>
<evidence type="ECO:0000259" key="3">
    <source>
        <dbReference type="SMART" id="SM00089"/>
    </source>
</evidence>
<keyword evidence="2" id="KW-0472">Membrane</keyword>
<keyword evidence="2" id="KW-1133">Transmembrane helix</keyword>
<dbReference type="InterPro" id="IPR012859">
    <property type="entry name" value="Pilin_N_archaeal"/>
</dbReference>
<dbReference type="InterPro" id="IPR000601">
    <property type="entry name" value="PKD_dom"/>
</dbReference>
<evidence type="ECO:0000313" key="6">
    <source>
        <dbReference type="Proteomes" id="UP000826709"/>
    </source>
</evidence>
<evidence type="ECO:0000256" key="1">
    <source>
        <dbReference type="SAM" id="MobiDB-lite"/>
    </source>
</evidence>
<gene>
    <name evidence="5" type="ORF">E2N92_09910</name>
</gene>
<dbReference type="InterPro" id="IPR035986">
    <property type="entry name" value="PKD_dom_sf"/>
</dbReference>
<dbReference type="Pfam" id="PF07691">
    <property type="entry name" value="PA14"/>
    <property type="match status" value="1"/>
</dbReference>
<dbReference type="InterPro" id="IPR022409">
    <property type="entry name" value="PKD/Chitinase_dom"/>
</dbReference>